<organism evidence="2 3">
    <name type="scientific">Pontibacillus marinus BH030004 = DSM 16465</name>
    <dbReference type="NCBI Taxonomy" id="1385511"/>
    <lineage>
        <taxon>Bacteria</taxon>
        <taxon>Bacillati</taxon>
        <taxon>Bacillota</taxon>
        <taxon>Bacilli</taxon>
        <taxon>Bacillales</taxon>
        <taxon>Bacillaceae</taxon>
        <taxon>Pontibacillus</taxon>
    </lineage>
</organism>
<evidence type="ECO:0000313" key="3">
    <source>
        <dbReference type="Proteomes" id="UP000030403"/>
    </source>
</evidence>
<dbReference type="STRING" id="1385511.GCA_000425225_00098"/>
<keyword evidence="3" id="KW-1185">Reference proteome</keyword>
<accession>A0A0A5I7T2</accession>
<dbReference type="AlphaFoldDB" id="A0A0A5I7T2"/>
<name>A0A0A5I7T2_9BACI</name>
<dbReference type="RefSeq" id="WP_027445185.1">
    <property type="nucleotide sequence ID" value="NZ_AULJ01000001.1"/>
</dbReference>
<dbReference type="Proteomes" id="UP000030403">
    <property type="component" value="Unassembled WGS sequence"/>
</dbReference>
<sequence length="161" mass="18429">MIGLPLTILLTIFISLFFFFQRKSFTFTENSIVFMIITILTTNVITILNLNLQMIKTTENPFLFPAVLLYRNIIIPLLVLSLINVSHAWSTLKGKFFYFIFIFACINGIETLLIFMDVFKLIKWNSFNSAIINVAYLFIGLGSSKIVLLVSRRSLKNDSGL</sequence>
<protein>
    <submittedName>
        <fullName evidence="2">Uncharacterized protein</fullName>
    </submittedName>
</protein>
<keyword evidence="1" id="KW-0472">Membrane</keyword>
<feature type="transmembrane region" description="Helical" evidence="1">
    <location>
        <begin position="62"/>
        <end position="84"/>
    </location>
</feature>
<keyword evidence="1" id="KW-1133">Transmembrane helix</keyword>
<reference evidence="2 3" key="1">
    <citation type="submission" date="2013-08" db="EMBL/GenBank/DDBJ databases">
        <authorList>
            <person name="Huang J."/>
            <person name="Wang G."/>
        </authorList>
    </citation>
    <scope>NUCLEOTIDE SEQUENCE [LARGE SCALE GENOMIC DNA]</scope>
    <source>
        <strain evidence="2 3">BH030004</strain>
    </source>
</reference>
<evidence type="ECO:0000256" key="1">
    <source>
        <dbReference type="SAM" id="Phobius"/>
    </source>
</evidence>
<dbReference type="EMBL" id="AVPF01000001">
    <property type="protein sequence ID" value="KGX91897.1"/>
    <property type="molecule type" value="Genomic_DNA"/>
</dbReference>
<keyword evidence="1" id="KW-0812">Transmembrane</keyword>
<evidence type="ECO:0000313" key="2">
    <source>
        <dbReference type="EMBL" id="KGX91897.1"/>
    </source>
</evidence>
<feature type="transmembrane region" description="Helical" evidence="1">
    <location>
        <begin position="96"/>
        <end position="119"/>
    </location>
</feature>
<gene>
    <name evidence="2" type="ORF">N783_00790</name>
</gene>
<proteinExistence type="predicted"/>
<feature type="transmembrane region" description="Helical" evidence="1">
    <location>
        <begin position="32"/>
        <end position="50"/>
    </location>
</feature>
<comment type="caution">
    <text evidence="2">The sequence shown here is derived from an EMBL/GenBank/DDBJ whole genome shotgun (WGS) entry which is preliminary data.</text>
</comment>
<feature type="transmembrane region" description="Helical" evidence="1">
    <location>
        <begin position="131"/>
        <end position="151"/>
    </location>
</feature>